<organism evidence="1 2">
    <name type="scientific">Prauserella sediminis</name>
    <dbReference type="NCBI Taxonomy" id="577680"/>
    <lineage>
        <taxon>Bacteria</taxon>
        <taxon>Bacillati</taxon>
        <taxon>Actinomycetota</taxon>
        <taxon>Actinomycetes</taxon>
        <taxon>Pseudonocardiales</taxon>
        <taxon>Pseudonocardiaceae</taxon>
        <taxon>Prauserella</taxon>
        <taxon>Prauserella salsuginis group</taxon>
    </lineage>
</organism>
<dbReference type="EMBL" id="JACIBS010000001">
    <property type="protein sequence ID" value="MBB3663986.1"/>
    <property type="molecule type" value="Genomic_DNA"/>
</dbReference>
<evidence type="ECO:0000313" key="1">
    <source>
        <dbReference type="EMBL" id="MBB3663986.1"/>
    </source>
</evidence>
<gene>
    <name evidence="1" type="ORF">FB384_002890</name>
</gene>
<evidence type="ECO:0000313" key="2">
    <source>
        <dbReference type="Proteomes" id="UP000564573"/>
    </source>
</evidence>
<dbReference type="AlphaFoldDB" id="A0A839XVG2"/>
<comment type="caution">
    <text evidence="1">The sequence shown here is derived from an EMBL/GenBank/DDBJ whole genome shotgun (WGS) entry which is preliminary data.</text>
</comment>
<dbReference type="Proteomes" id="UP000564573">
    <property type="component" value="Unassembled WGS sequence"/>
</dbReference>
<dbReference type="RefSeq" id="WP_258935567.1">
    <property type="nucleotide sequence ID" value="NZ_JACIBS010000001.1"/>
</dbReference>
<sequence length="40" mass="4404">MSTNHSSTKEPLEMQHFAMHGGDIITSVLANLSHLLGWLV</sequence>
<keyword evidence="2" id="KW-1185">Reference proteome</keyword>
<proteinExistence type="predicted"/>
<protein>
    <submittedName>
        <fullName evidence="1">Uncharacterized protein</fullName>
    </submittedName>
</protein>
<name>A0A839XVG2_9PSEU</name>
<reference evidence="1 2" key="1">
    <citation type="submission" date="2020-08" db="EMBL/GenBank/DDBJ databases">
        <title>Sequencing the genomes of 1000 actinobacteria strains.</title>
        <authorList>
            <person name="Klenk H.-P."/>
        </authorList>
    </citation>
    <scope>NUCLEOTIDE SEQUENCE [LARGE SCALE GENOMIC DNA]</scope>
    <source>
        <strain evidence="1 2">DSM 45267</strain>
    </source>
</reference>
<accession>A0A839XVG2</accession>